<dbReference type="InterPro" id="IPR029962">
    <property type="entry name" value="TBL"/>
</dbReference>
<feature type="domain" description="Trichome birefringence-like C-terminal" evidence="2">
    <location>
        <begin position="18"/>
        <end position="291"/>
    </location>
</feature>
<name>A0A368RMF2_SETIT</name>
<reference evidence="3" key="1">
    <citation type="journal article" date="2012" name="Nat. Biotechnol.">
        <title>Reference genome sequence of the model plant Setaria.</title>
        <authorList>
            <person name="Bennetzen J.L."/>
            <person name="Schmutz J."/>
            <person name="Wang H."/>
            <person name="Percifield R."/>
            <person name="Hawkins J."/>
            <person name="Pontaroli A.C."/>
            <person name="Estep M."/>
            <person name="Feng L."/>
            <person name="Vaughn J.N."/>
            <person name="Grimwood J."/>
            <person name="Jenkins J."/>
            <person name="Barry K."/>
            <person name="Lindquist E."/>
            <person name="Hellsten U."/>
            <person name="Deshpande S."/>
            <person name="Wang X."/>
            <person name="Wu X."/>
            <person name="Mitros T."/>
            <person name="Triplett J."/>
            <person name="Yang X."/>
            <person name="Ye C.Y."/>
            <person name="Mauro-Herrera M."/>
            <person name="Wang L."/>
            <person name="Li P."/>
            <person name="Sharma M."/>
            <person name="Sharma R."/>
            <person name="Ronald P.C."/>
            <person name="Panaud O."/>
            <person name="Kellogg E.A."/>
            <person name="Brutnell T.P."/>
            <person name="Doust A.N."/>
            <person name="Tuskan G.A."/>
            <person name="Rokhsar D."/>
            <person name="Devos K.M."/>
        </authorList>
    </citation>
    <scope>NUCLEOTIDE SEQUENCE [LARGE SCALE GENOMIC DNA]</scope>
    <source>
        <strain evidence="3">Yugu1</strain>
    </source>
</reference>
<proteinExistence type="inferred from homology"/>
<evidence type="ECO:0000313" key="3">
    <source>
        <dbReference type="EMBL" id="RCV31387.1"/>
    </source>
</evidence>
<sequence>MNIYSANRQILLIWTCFRMQDKTIAYVGDSLGRQMFQSMMCIVTGGKQRPDVEDVGAEYGFVLAPGAKKPDGWAYRFLSTNTTILYHLSSTLCNLEPLNPSDPETSYAMHLDRPAAFLKNNLYRLHVLILNTGDHWNEWNLRVNKWEMYLGGAPNNNRDIAVIQNAKNFTIHSVIKWFDAQLPHHPQLKVFFRSVSPRHFFNGDWNTGGRCDNTSPLAKGSAVHSNRSEDDDAESAVRGTRIRLLDVTALSRLREEGHISRYRIKGATSIQDCLHWCLPGVPDTWNEILAAQL</sequence>
<dbReference type="AlphaFoldDB" id="A0A368RMF2"/>
<organism evidence="3">
    <name type="scientific">Setaria italica</name>
    <name type="common">Foxtail millet</name>
    <name type="synonym">Panicum italicum</name>
    <dbReference type="NCBI Taxonomy" id="4555"/>
    <lineage>
        <taxon>Eukaryota</taxon>
        <taxon>Viridiplantae</taxon>
        <taxon>Streptophyta</taxon>
        <taxon>Embryophyta</taxon>
        <taxon>Tracheophyta</taxon>
        <taxon>Spermatophyta</taxon>
        <taxon>Magnoliopsida</taxon>
        <taxon>Liliopsida</taxon>
        <taxon>Poales</taxon>
        <taxon>Poaceae</taxon>
        <taxon>PACMAD clade</taxon>
        <taxon>Panicoideae</taxon>
        <taxon>Panicodae</taxon>
        <taxon>Paniceae</taxon>
        <taxon>Cenchrinae</taxon>
        <taxon>Setaria</taxon>
    </lineage>
</organism>
<reference evidence="3" key="2">
    <citation type="submission" date="2015-07" db="EMBL/GenBank/DDBJ databases">
        <authorList>
            <person name="Noorani M."/>
        </authorList>
    </citation>
    <scope>NUCLEOTIDE SEQUENCE</scope>
    <source>
        <strain evidence="3">Yugu1</strain>
    </source>
</reference>
<dbReference type="Pfam" id="PF13839">
    <property type="entry name" value="PC-Esterase"/>
    <property type="match status" value="1"/>
</dbReference>
<protein>
    <recommendedName>
        <fullName evidence="2">Trichome birefringence-like C-terminal domain-containing protein</fullName>
    </recommendedName>
</protein>
<comment type="similarity">
    <text evidence="1">Belongs to the PC-esterase family. TBL subfamily.</text>
</comment>
<evidence type="ECO:0000256" key="1">
    <source>
        <dbReference type="ARBA" id="ARBA00007727"/>
    </source>
</evidence>
<accession>A0A368RMF2</accession>
<evidence type="ECO:0000259" key="2">
    <source>
        <dbReference type="Pfam" id="PF13839"/>
    </source>
</evidence>
<dbReference type="PANTHER" id="PTHR32285:SF235">
    <property type="entry name" value="PROTEIN TRICHOME BIREFRINGENCE-LIKE 16"/>
    <property type="match status" value="1"/>
</dbReference>
<dbReference type="InterPro" id="IPR026057">
    <property type="entry name" value="TBL_C"/>
</dbReference>
<dbReference type="EMBL" id="CM003533">
    <property type="protein sequence ID" value="RCV31387.1"/>
    <property type="molecule type" value="Genomic_DNA"/>
</dbReference>
<dbReference type="GO" id="GO:0016413">
    <property type="term" value="F:O-acetyltransferase activity"/>
    <property type="evidence" value="ECO:0007669"/>
    <property type="project" value="InterPro"/>
</dbReference>
<gene>
    <name evidence="3" type="ORF">SETIT_6G172900v2</name>
</gene>
<dbReference type="OrthoDB" id="630188at2759"/>
<dbReference type="PANTHER" id="PTHR32285">
    <property type="entry name" value="PROTEIN TRICHOME BIREFRINGENCE-LIKE 9-RELATED"/>
    <property type="match status" value="1"/>
</dbReference>